<dbReference type="PANTHER" id="PTHR35788:SF1">
    <property type="entry name" value="EXPORTED PROTEIN"/>
    <property type="match status" value="1"/>
</dbReference>
<evidence type="ECO:0000313" key="4">
    <source>
        <dbReference type="EMBL" id="MCY9520276.1"/>
    </source>
</evidence>
<proteinExistence type="predicted"/>
<sequence length="475" mass="53289">MKKIHALFIVVASLLLALSALWGWGHSYASQATIPPQVRLSSWDVGGQSIDAFRQELNERIKQLERTPFIFTFGTSGVDQVKTTLSELGVQYDAGAILTALQQLQEGTLLERIKARWSFPKEWTLRFQWKADVWRERLTPGWETKAFGKPINAVRKITDSDQIQYTPEKTAFRIDRMQMEQLIRAAIPHTWQEGQAIAIDVPLVVSEPPVTVASLKAEGIERKIIEFSTSFLQAEDGRTHNVVSAAKTIDDMMLKPGDEFDYDKVIAETEKKYGFKEAPVIYNGKLVPGIGGGICQVSSTLYNAVLRTGLEIVERRNHSLPVSYLPLGLDATFSQGYINFKFKNTTGKHLLIRTTAENNRLSIKFFGTMDSNVAYKMETKTVKVLEPAIKYVKNADLPIGGHETLQRGKKGYVVESYRIKLVNGKQVERQRIAVDTYRPQPTLIAINTGTSDPLSNTKEEQGPILEDGVNGPNFR</sequence>
<feature type="domain" description="G5" evidence="3">
    <location>
        <begin position="370"/>
        <end position="452"/>
    </location>
</feature>
<keyword evidence="1" id="KW-0732">Signal</keyword>
<reference evidence="4 5" key="1">
    <citation type="submission" date="2022-05" db="EMBL/GenBank/DDBJ databases">
        <title>Genome Sequencing of Bee-Associated Microbes.</title>
        <authorList>
            <person name="Dunlap C."/>
        </authorList>
    </citation>
    <scope>NUCLEOTIDE SEQUENCE [LARGE SCALE GENOMIC DNA]</scope>
    <source>
        <strain evidence="4 5">NRRL NRS-1438</strain>
    </source>
</reference>
<dbReference type="Proteomes" id="UP001207626">
    <property type="component" value="Unassembled WGS sequence"/>
</dbReference>
<gene>
    <name evidence="4" type="ORF">M5X09_11380</name>
</gene>
<evidence type="ECO:0000313" key="5">
    <source>
        <dbReference type="Proteomes" id="UP001207626"/>
    </source>
</evidence>
<accession>A0ABT4DWC9</accession>
<feature type="compositionally biased region" description="Polar residues" evidence="2">
    <location>
        <begin position="445"/>
        <end position="456"/>
    </location>
</feature>
<dbReference type="Pfam" id="PF07501">
    <property type="entry name" value="G5"/>
    <property type="match status" value="1"/>
</dbReference>
<dbReference type="PROSITE" id="PS51109">
    <property type="entry name" value="G5"/>
    <property type="match status" value="1"/>
</dbReference>
<name>A0ABT4DWC9_9BACL</name>
<dbReference type="PANTHER" id="PTHR35788">
    <property type="entry name" value="EXPORTED PROTEIN-RELATED"/>
    <property type="match status" value="1"/>
</dbReference>
<dbReference type="Gene3D" id="2.20.230.10">
    <property type="entry name" value="Resuscitation-promoting factor rpfb"/>
    <property type="match status" value="1"/>
</dbReference>
<dbReference type="InterPro" id="IPR007391">
    <property type="entry name" value="Vancomycin_resist_VanW"/>
</dbReference>
<protein>
    <submittedName>
        <fullName evidence="4">VanW family protein</fullName>
    </submittedName>
</protein>
<dbReference type="EMBL" id="JAMDLW010000014">
    <property type="protein sequence ID" value="MCY9520276.1"/>
    <property type="molecule type" value="Genomic_DNA"/>
</dbReference>
<dbReference type="InterPro" id="IPR011098">
    <property type="entry name" value="G5_dom"/>
</dbReference>
<organism evidence="4 5">
    <name type="scientific">Paenibacillus apiarius</name>
    <dbReference type="NCBI Taxonomy" id="46240"/>
    <lineage>
        <taxon>Bacteria</taxon>
        <taxon>Bacillati</taxon>
        <taxon>Bacillota</taxon>
        <taxon>Bacilli</taxon>
        <taxon>Bacillales</taxon>
        <taxon>Paenibacillaceae</taxon>
        <taxon>Paenibacillus</taxon>
    </lineage>
</organism>
<feature type="region of interest" description="Disordered" evidence="2">
    <location>
        <begin position="444"/>
        <end position="475"/>
    </location>
</feature>
<evidence type="ECO:0000256" key="2">
    <source>
        <dbReference type="SAM" id="MobiDB-lite"/>
    </source>
</evidence>
<dbReference type="Pfam" id="PF04294">
    <property type="entry name" value="VanW"/>
    <property type="match status" value="1"/>
</dbReference>
<dbReference type="InterPro" id="IPR052913">
    <property type="entry name" value="Glycopeptide_resist_protein"/>
</dbReference>
<keyword evidence="5" id="KW-1185">Reference proteome</keyword>
<evidence type="ECO:0000259" key="3">
    <source>
        <dbReference type="PROSITE" id="PS51109"/>
    </source>
</evidence>
<dbReference type="SMART" id="SM01208">
    <property type="entry name" value="G5"/>
    <property type="match status" value="1"/>
</dbReference>
<dbReference type="RefSeq" id="WP_087434034.1">
    <property type="nucleotide sequence ID" value="NZ_JAMDLV010000017.1"/>
</dbReference>
<comment type="caution">
    <text evidence="4">The sequence shown here is derived from an EMBL/GenBank/DDBJ whole genome shotgun (WGS) entry which is preliminary data.</text>
</comment>
<evidence type="ECO:0000256" key="1">
    <source>
        <dbReference type="ARBA" id="ARBA00022729"/>
    </source>
</evidence>